<dbReference type="SUPFAM" id="SSF51735">
    <property type="entry name" value="NAD(P)-binding Rossmann-fold domains"/>
    <property type="match status" value="1"/>
</dbReference>
<dbReference type="VEuPathDB" id="TriTrypDB:TvY486_0906990"/>
<name>G0U3M1_TRYVY</name>
<dbReference type="InterPro" id="IPR002347">
    <property type="entry name" value="SDR_fam"/>
</dbReference>
<proteinExistence type="inferred from homology"/>
<evidence type="ECO:0000256" key="2">
    <source>
        <dbReference type="ARBA" id="ARBA00023002"/>
    </source>
</evidence>
<dbReference type="InterPro" id="IPR036291">
    <property type="entry name" value="NAD(P)-bd_dom_sf"/>
</dbReference>
<evidence type="ECO:0000256" key="1">
    <source>
        <dbReference type="ARBA" id="ARBA00006484"/>
    </source>
</evidence>
<keyword evidence="2" id="KW-0560">Oxidoreductase</keyword>
<dbReference type="PANTHER" id="PTHR24320">
    <property type="entry name" value="RETINOL DEHYDROGENASE"/>
    <property type="match status" value="1"/>
</dbReference>
<protein>
    <submittedName>
        <fullName evidence="3">Putative short-chain dehydrogenase</fullName>
    </submittedName>
</protein>
<comment type="similarity">
    <text evidence="1">Belongs to the short-chain dehydrogenases/reductases (SDR) family.</text>
</comment>
<dbReference type="PANTHER" id="PTHR24320:SF284">
    <property type="entry name" value="DEHYDROGENASE, PUTATIVE-RELATED"/>
    <property type="match status" value="1"/>
</dbReference>
<gene>
    <name evidence="3" type="ORF">TVY486_0906990</name>
</gene>
<dbReference type="Pfam" id="PF00106">
    <property type="entry name" value="adh_short"/>
    <property type="match status" value="1"/>
</dbReference>
<accession>G0U3M1</accession>
<dbReference type="GO" id="GO:0016491">
    <property type="term" value="F:oxidoreductase activity"/>
    <property type="evidence" value="ECO:0007669"/>
    <property type="project" value="UniProtKB-KW"/>
</dbReference>
<dbReference type="Gene3D" id="3.40.50.720">
    <property type="entry name" value="NAD(P)-binding Rossmann-like Domain"/>
    <property type="match status" value="1"/>
</dbReference>
<evidence type="ECO:0000313" key="3">
    <source>
        <dbReference type="EMBL" id="CCC50878.1"/>
    </source>
</evidence>
<organism evidence="3">
    <name type="scientific">Trypanosoma vivax (strain Y486)</name>
    <dbReference type="NCBI Taxonomy" id="1055687"/>
    <lineage>
        <taxon>Eukaryota</taxon>
        <taxon>Discoba</taxon>
        <taxon>Euglenozoa</taxon>
        <taxon>Kinetoplastea</taxon>
        <taxon>Metakinetoplastina</taxon>
        <taxon>Trypanosomatida</taxon>
        <taxon>Trypanosomatidae</taxon>
        <taxon>Trypanosoma</taxon>
        <taxon>Duttonella</taxon>
    </lineage>
</organism>
<reference evidence="3" key="1">
    <citation type="journal article" date="2012" name="Proc. Natl. Acad. Sci. U.S.A.">
        <title>Antigenic diversity is generated by distinct evolutionary mechanisms in African trypanosome species.</title>
        <authorList>
            <person name="Jackson A.P."/>
            <person name="Berry A."/>
            <person name="Aslett M."/>
            <person name="Allison H.C."/>
            <person name="Burton P."/>
            <person name="Vavrova-Anderson J."/>
            <person name="Brown R."/>
            <person name="Browne H."/>
            <person name="Corton N."/>
            <person name="Hauser H."/>
            <person name="Gamble J."/>
            <person name="Gilderthorp R."/>
            <person name="Marcello L."/>
            <person name="McQuillan J."/>
            <person name="Otto T.D."/>
            <person name="Quail M.A."/>
            <person name="Sanders M.J."/>
            <person name="van Tonder A."/>
            <person name="Ginger M.L."/>
            <person name="Field M.C."/>
            <person name="Barry J.D."/>
            <person name="Hertz-Fowler C."/>
            <person name="Berriman M."/>
        </authorList>
    </citation>
    <scope>NUCLEOTIDE SEQUENCE</scope>
    <source>
        <strain evidence="3">Y486</strain>
    </source>
</reference>
<dbReference type="EMBL" id="HE573025">
    <property type="protein sequence ID" value="CCC50878.1"/>
    <property type="molecule type" value="Genomic_DNA"/>
</dbReference>
<sequence length="441" mass="49385">MSGLFSFVPTGYHSELGALFTVCAAAVSLVLTSRRFFAVTVPLWLVVQRFVAGGVRNRARPSHKGEPGVDRGDCKASFVLSRDMKDEDRPVAIVTGTNCGIGYWTAVWLAVEGYRVVCTCRSVSLSEVTAERIRKEAEGRRRRLSGNLRYRETPPEIRVDGRFCIEFDDFESVRFFARKFQETYVRLDVLVNNAGMMRRELEFSVREPMLELHTAVNFLGPLLLTELLIPLLKKSSGRVVYVSSAAHRYPRLLLREGSLLKAMLTSSPSDACLNGRLLESLKELNRGKTGASGLLTTTSLLYAFVRYGTSKLLNIYHAHYIARHHNVRACSLHPGCVASNFSRDLVPQGLISRIYQHVCLLFLKTSEEGAQTTLHCAMCDAHELRLVEPHGGGADLAVSPYFAECMNQTHPWLLRYAWDLEEGDRIVEWGKAVVRLVGEGE</sequence>
<dbReference type="AlphaFoldDB" id="G0U3M1"/>
<dbReference type="PRINTS" id="PR00081">
    <property type="entry name" value="GDHRDH"/>
</dbReference>
<dbReference type="OMA" id="QTTSMLR"/>